<name>A0AAV4E2S1_9GAST</name>
<evidence type="ECO:0000313" key="3">
    <source>
        <dbReference type="Proteomes" id="UP000735302"/>
    </source>
</evidence>
<evidence type="ECO:0000313" key="2">
    <source>
        <dbReference type="EMBL" id="GFO50680.1"/>
    </source>
</evidence>
<gene>
    <name evidence="2" type="ORF">PoB_007718500</name>
</gene>
<sequence length="85" mass="9453">MVWFLYVASPQQGRLRLSSPKSGQGAGGEARTRDRKDPADIRADSLSTVPQTPPDESEITQDFALFKNSRPVVLKQPTQPWLSIE</sequence>
<protein>
    <submittedName>
        <fullName evidence="2">Uncharacterized protein</fullName>
    </submittedName>
</protein>
<evidence type="ECO:0000256" key="1">
    <source>
        <dbReference type="SAM" id="MobiDB-lite"/>
    </source>
</evidence>
<keyword evidence="3" id="KW-1185">Reference proteome</keyword>
<dbReference type="Proteomes" id="UP000735302">
    <property type="component" value="Unassembled WGS sequence"/>
</dbReference>
<feature type="compositionally biased region" description="Basic and acidic residues" evidence="1">
    <location>
        <begin position="30"/>
        <end position="43"/>
    </location>
</feature>
<organism evidence="2 3">
    <name type="scientific">Plakobranchus ocellatus</name>
    <dbReference type="NCBI Taxonomy" id="259542"/>
    <lineage>
        <taxon>Eukaryota</taxon>
        <taxon>Metazoa</taxon>
        <taxon>Spiralia</taxon>
        <taxon>Lophotrochozoa</taxon>
        <taxon>Mollusca</taxon>
        <taxon>Gastropoda</taxon>
        <taxon>Heterobranchia</taxon>
        <taxon>Euthyneura</taxon>
        <taxon>Panpulmonata</taxon>
        <taxon>Sacoglossa</taxon>
        <taxon>Placobranchoidea</taxon>
        <taxon>Plakobranchidae</taxon>
        <taxon>Plakobranchus</taxon>
    </lineage>
</organism>
<dbReference type="AlphaFoldDB" id="A0AAV4E2S1"/>
<dbReference type="EMBL" id="BLXT01008617">
    <property type="protein sequence ID" value="GFO50680.1"/>
    <property type="molecule type" value="Genomic_DNA"/>
</dbReference>
<comment type="caution">
    <text evidence="2">The sequence shown here is derived from an EMBL/GenBank/DDBJ whole genome shotgun (WGS) entry which is preliminary data.</text>
</comment>
<feature type="region of interest" description="Disordered" evidence="1">
    <location>
        <begin position="13"/>
        <end position="56"/>
    </location>
</feature>
<accession>A0AAV4E2S1</accession>
<proteinExistence type="predicted"/>
<reference evidence="2 3" key="1">
    <citation type="journal article" date="2021" name="Elife">
        <title>Chloroplast acquisition without the gene transfer in kleptoplastic sea slugs, Plakobranchus ocellatus.</title>
        <authorList>
            <person name="Maeda T."/>
            <person name="Takahashi S."/>
            <person name="Yoshida T."/>
            <person name="Shimamura S."/>
            <person name="Takaki Y."/>
            <person name="Nagai Y."/>
            <person name="Toyoda A."/>
            <person name="Suzuki Y."/>
            <person name="Arimoto A."/>
            <person name="Ishii H."/>
            <person name="Satoh N."/>
            <person name="Nishiyama T."/>
            <person name="Hasebe M."/>
            <person name="Maruyama T."/>
            <person name="Minagawa J."/>
            <person name="Obokata J."/>
            <person name="Shigenobu S."/>
        </authorList>
    </citation>
    <scope>NUCLEOTIDE SEQUENCE [LARGE SCALE GENOMIC DNA]</scope>
</reference>